<dbReference type="PANTHER" id="PTHR22990:SF15">
    <property type="entry name" value="F-BOX ONLY PROTEIN 10"/>
    <property type="match status" value="1"/>
</dbReference>
<dbReference type="InterPro" id="IPR013783">
    <property type="entry name" value="Ig-like_fold"/>
</dbReference>
<dbReference type="InterPro" id="IPR022441">
    <property type="entry name" value="Para_beta_helix_rpt-2"/>
</dbReference>
<keyword evidence="4" id="KW-1133">Transmembrane helix</keyword>
<name>A0A0F9JZA3_9ZZZZ</name>
<evidence type="ECO:0000313" key="6">
    <source>
        <dbReference type="EMBL" id="KKM67766.1"/>
    </source>
</evidence>
<evidence type="ECO:0000256" key="3">
    <source>
        <dbReference type="ARBA" id="ARBA00022786"/>
    </source>
</evidence>
<feature type="transmembrane region" description="Helical" evidence="4">
    <location>
        <begin position="580"/>
        <end position="604"/>
    </location>
</feature>
<dbReference type="InterPro" id="IPR051550">
    <property type="entry name" value="SCF-Subunits/Alg-Epimerases"/>
</dbReference>
<dbReference type="Gene3D" id="2.60.40.10">
    <property type="entry name" value="Immunoglobulins"/>
    <property type="match status" value="1"/>
</dbReference>
<keyword evidence="4" id="KW-0812">Transmembrane</keyword>
<evidence type="ECO:0000259" key="5">
    <source>
        <dbReference type="Pfam" id="PF13229"/>
    </source>
</evidence>
<dbReference type="InterPro" id="IPR039448">
    <property type="entry name" value="Beta_helix"/>
</dbReference>
<feature type="domain" description="Right handed beta helix" evidence="5">
    <location>
        <begin position="442"/>
        <end position="568"/>
    </location>
</feature>
<dbReference type="PANTHER" id="PTHR22990">
    <property type="entry name" value="F-BOX ONLY PROTEIN"/>
    <property type="match status" value="1"/>
</dbReference>
<feature type="domain" description="Right handed beta helix" evidence="5">
    <location>
        <begin position="55"/>
        <end position="205"/>
    </location>
</feature>
<keyword evidence="4" id="KW-0472">Membrane</keyword>
<sequence length="626" mass="69994">MLNIKKHVLILTLIFSMLFGASMLFFNTPEILHTSRNNNIKDIDGKPKISANHDVIFIDGNTMFSNNASSEGWFGNGNYSNPYIIENYEINASLGHGVEIRNTDLYFIIRNVTVSDGRSKYNFGFYFTNVTNGELINNIADNNIAGFLLRDSYNNTFTGNLATNSLHGFRIWYSNNNTLTNNTVNGNIEYGIFLDNSNNNTISENILFLNGLASIYENNCIWNDISDNISAMLTPFTLFSDVAGFDEDGSFTLTWSVSENADNYTLYQNGEIVVEGLTITNYDITSLAIGAYMFYVKAINKYEEKDSNTIEVIVSHIIQVDGNLDFNQTAVGQNFTGNGTYSNPYIIENYEIVASVGHGIHIQNTDVYFIIRNVGVSNGRSNNYYGFYLVNVSNGKLEDNTANNNLYGFLLKDSYNNTLEGNTASNNLNGITLNSSNYNALTYNIVSNNRHGLSLDSSHNNSLTGNEVTDNIYLGIYLGSSNNNIIMNNTATGNLNGFTLSFSNNNTITNNTANNNDHHGFRLWYSNGNILTDNIAKNNLKYGMYLEESNSYEISGNYFEDNGLGSIYEKMSEEMDFPDIFLISAIIVVIAGVSFIIIKATFFVRKKLKLSGFKLSLKKLLRDKNR</sequence>
<dbReference type="EMBL" id="LAZR01010291">
    <property type="protein sequence ID" value="KKM67766.1"/>
    <property type="molecule type" value="Genomic_DNA"/>
</dbReference>
<proteinExistence type="predicted"/>
<protein>
    <recommendedName>
        <fullName evidence="5">Right handed beta helix domain-containing protein</fullName>
    </recommendedName>
</protein>
<dbReference type="InterPro" id="IPR006626">
    <property type="entry name" value="PbH1"/>
</dbReference>
<evidence type="ECO:0000256" key="2">
    <source>
        <dbReference type="ARBA" id="ARBA00022737"/>
    </source>
</evidence>
<dbReference type="Gene3D" id="2.160.20.10">
    <property type="entry name" value="Single-stranded right-handed beta-helix, Pectin lyase-like"/>
    <property type="match status" value="2"/>
</dbReference>
<dbReference type="InterPro" id="IPR011050">
    <property type="entry name" value="Pectin_lyase_fold/virulence"/>
</dbReference>
<dbReference type="SMART" id="SM00710">
    <property type="entry name" value="PbH1"/>
    <property type="match status" value="15"/>
</dbReference>
<reference evidence="6" key="1">
    <citation type="journal article" date="2015" name="Nature">
        <title>Complex archaea that bridge the gap between prokaryotes and eukaryotes.</title>
        <authorList>
            <person name="Spang A."/>
            <person name="Saw J.H."/>
            <person name="Jorgensen S.L."/>
            <person name="Zaremba-Niedzwiedzka K."/>
            <person name="Martijn J."/>
            <person name="Lind A.E."/>
            <person name="van Eijk R."/>
            <person name="Schleper C."/>
            <person name="Guy L."/>
            <person name="Ettema T.J."/>
        </authorList>
    </citation>
    <scope>NUCLEOTIDE SEQUENCE</scope>
</reference>
<accession>A0A0F9JZA3</accession>
<dbReference type="InterPro" id="IPR012334">
    <property type="entry name" value="Pectin_lyas_fold"/>
</dbReference>
<comment type="pathway">
    <text evidence="1">Protein modification; protein ubiquitination.</text>
</comment>
<comment type="caution">
    <text evidence="6">The sequence shown here is derived from an EMBL/GenBank/DDBJ whole genome shotgun (WGS) entry which is preliminary data.</text>
</comment>
<dbReference type="NCBIfam" id="TIGR03804">
    <property type="entry name" value="para_beta_helix"/>
    <property type="match status" value="8"/>
</dbReference>
<gene>
    <name evidence="6" type="ORF">LCGC14_1467810</name>
</gene>
<keyword evidence="3" id="KW-0833">Ubl conjugation pathway</keyword>
<evidence type="ECO:0000256" key="4">
    <source>
        <dbReference type="SAM" id="Phobius"/>
    </source>
</evidence>
<dbReference type="SUPFAM" id="SSF51126">
    <property type="entry name" value="Pectin lyase-like"/>
    <property type="match status" value="2"/>
</dbReference>
<feature type="transmembrane region" description="Helical" evidence="4">
    <location>
        <begin position="7"/>
        <end position="26"/>
    </location>
</feature>
<organism evidence="6">
    <name type="scientific">marine sediment metagenome</name>
    <dbReference type="NCBI Taxonomy" id="412755"/>
    <lineage>
        <taxon>unclassified sequences</taxon>
        <taxon>metagenomes</taxon>
        <taxon>ecological metagenomes</taxon>
    </lineage>
</organism>
<dbReference type="Pfam" id="PF13229">
    <property type="entry name" value="Beta_helix"/>
    <property type="match status" value="2"/>
</dbReference>
<evidence type="ECO:0000256" key="1">
    <source>
        <dbReference type="ARBA" id="ARBA00004906"/>
    </source>
</evidence>
<dbReference type="AlphaFoldDB" id="A0A0F9JZA3"/>
<keyword evidence="2" id="KW-0677">Repeat</keyword>